<dbReference type="AlphaFoldDB" id="A0A0G1CH66"/>
<evidence type="ECO:0000313" key="1">
    <source>
        <dbReference type="EMBL" id="KKS84872.1"/>
    </source>
</evidence>
<name>A0A0G1CH66_9BACT</name>
<dbReference type="Proteomes" id="UP000034050">
    <property type="component" value="Unassembled WGS sequence"/>
</dbReference>
<reference evidence="1 2" key="1">
    <citation type="journal article" date="2015" name="Nature">
        <title>rRNA introns, odd ribosomes, and small enigmatic genomes across a large radiation of phyla.</title>
        <authorList>
            <person name="Brown C.T."/>
            <person name="Hug L.A."/>
            <person name="Thomas B.C."/>
            <person name="Sharon I."/>
            <person name="Castelle C.J."/>
            <person name="Singh A."/>
            <person name="Wilkins M.J."/>
            <person name="Williams K.H."/>
            <person name="Banfield J.F."/>
        </authorList>
    </citation>
    <scope>NUCLEOTIDE SEQUENCE [LARGE SCALE GENOMIC DNA]</scope>
</reference>
<comment type="caution">
    <text evidence="1">The sequence shown here is derived from an EMBL/GenBank/DDBJ whole genome shotgun (WGS) entry which is preliminary data.</text>
</comment>
<evidence type="ECO:0000313" key="2">
    <source>
        <dbReference type="Proteomes" id="UP000034050"/>
    </source>
</evidence>
<gene>
    <name evidence="1" type="ORF">UV61_C0023G0006</name>
</gene>
<organism evidence="1 2">
    <name type="scientific">Candidatus Gottesmanbacteria bacterium GW2011_GWB1_43_11</name>
    <dbReference type="NCBI Taxonomy" id="1618446"/>
    <lineage>
        <taxon>Bacteria</taxon>
        <taxon>Candidatus Gottesmaniibacteriota</taxon>
    </lineage>
</organism>
<dbReference type="EMBL" id="LCFD01000023">
    <property type="protein sequence ID" value="KKS84872.1"/>
    <property type="molecule type" value="Genomic_DNA"/>
</dbReference>
<sequence length="56" mass="6461">MKPEVRKAIGNLIQGLGNGTVKYEDITEKQKQMLMTQNGYTKRPDIKELLTFYLSK</sequence>
<protein>
    <submittedName>
        <fullName evidence="1">Uncharacterized protein</fullName>
    </submittedName>
</protein>
<accession>A0A0G1CH66</accession>
<proteinExistence type="predicted"/>